<sequence length="113" mass="12004">MKKRILAAALVISGLTLTAGPVAQAAQAAQAMQSAQSTRGLSAPHAAGQQAFVCTVNDDRVNFRGGPGTQYPVLGQVNRGQQLTYRNQEGEWVMGDLVGGRTGVWIHYAYLDC</sequence>
<dbReference type="Gene3D" id="2.30.30.40">
    <property type="entry name" value="SH3 Domains"/>
    <property type="match status" value="1"/>
</dbReference>
<proteinExistence type="predicted"/>
<feature type="signal peptide" evidence="1">
    <location>
        <begin position="1"/>
        <end position="25"/>
    </location>
</feature>
<feature type="chain" id="PRO_5022200412" description="SH3b domain-containing protein" evidence="1">
    <location>
        <begin position="26"/>
        <end position="113"/>
    </location>
</feature>
<evidence type="ECO:0000256" key="1">
    <source>
        <dbReference type="SAM" id="SignalP"/>
    </source>
</evidence>
<reference evidence="3 4" key="1">
    <citation type="submission" date="2019-06" db="EMBL/GenBank/DDBJ databases">
        <title>Sequencing the genomes of 1000 actinobacteria strains.</title>
        <authorList>
            <person name="Klenk H.-P."/>
        </authorList>
    </citation>
    <scope>NUCLEOTIDE SEQUENCE [LARGE SCALE GENOMIC DNA]</scope>
    <source>
        <strain evidence="3 4">DSM 41695</strain>
    </source>
</reference>
<dbReference type="Proteomes" id="UP000316603">
    <property type="component" value="Unassembled WGS sequence"/>
</dbReference>
<organism evidence="3 4">
    <name type="scientific">Streptomyces capillispiralis</name>
    <dbReference type="NCBI Taxonomy" id="68182"/>
    <lineage>
        <taxon>Bacteria</taxon>
        <taxon>Bacillati</taxon>
        <taxon>Actinomycetota</taxon>
        <taxon>Actinomycetes</taxon>
        <taxon>Kitasatosporales</taxon>
        <taxon>Streptomycetaceae</taxon>
        <taxon>Streptomyces</taxon>
    </lineage>
</organism>
<keyword evidence="1" id="KW-0732">Signal</keyword>
<evidence type="ECO:0000313" key="3">
    <source>
        <dbReference type="EMBL" id="TWF89864.1"/>
    </source>
</evidence>
<keyword evidence="4" id="KW-1185">Reference proteome</keyword>
<evidence type="ECO:0000259" key="2">
    <source>
        <dbReference type="Pfam" id="PF08239"/>
    </source>
</evidence>
<dbReference type="InterPro" id="IPR003646">
    <property type="entry name" value="SH3-like_bac-type"/>
</dbReference>
<gene>
    <name evidence="3" type="ORF">FHX78_116911</name>
</gene>
<dbReference type="AlphaFoldDB" id="A0A561TRX5"/>
<evidence type="ECO:0000313" key="4">
    <source>
        <dbReference type="Proteomes" id="UP000316603"/>
    </source>
</evidence>
<dbReference type="Pfam" id="PF08239">
    <property type="entry name" value="SH3_3"/>
    <property type="match status" value="1"/>
</dbReference>
<dbReference type="OrthoDB" id="4261724at2"/>
<comment type="caution">
    <text evidence="3">The sequence shown here is derived from an EMBL/GenBank/DDBJ whole genome shotgun (WGS) entry which is preliminary data.</text>
</comment>
<protein>
    <recommendedName>
        <fullName evidence="2">SH3b domain-containing protein</fullName>
    </recommendedName>
</protein>
<dbReference type="RefSeq" id="WP_145871376.1">
    <property type="nucleotide sequence ID" value="NZ_BNCE01000022.1"/>
</dbReference>
<dbReference type="EMBL" id="VIWV01000001">
    <property type="protein sequence ID" value="TWF89864.1"/>
    <property type="molecule type" value="Genomic_DNA"/>
</dbReference>
<name>A0A561TRX5_9ACTN</name>
<accession>A0A561TRX5</accession>
<feature type="domain" description="SH3b" evidence="2">
    <location>
        <begin position="60"/>
        <end position="111"/>
    </location>
</feature>